<comment type="caution">
    <text evidence="1">The sequence shown here is derived from an EMBL/GenBank/DDBJ whole genome shotgun (WGS) entry which is preliminary data.</text>
</comment>
<keyword evidence="2" id="KW-1185">Reference proteome</keyword>
<accession>A0ABP8FZT7</accession>
<sequence length="141" mass="16607">MYIKTAVILLSTLLSFINCNNENMDKPKYILFEHIGTEEKPIPPRYISTKRLDISLSKKEIWFQSMIVTDERSYITLKKFMDESKLFDPKIQPHMEYGTFKVIKEGKLLYLNGVNSRKFFKEAIDYLTLKKCDINLIKGLN</sequence>
<dbReference type="EMBL" id="BAABFT010000002">
    <property type="protein sequence ID" value="GAA4314387.1"/>
    <property type="molecule type" value="Genomic_DNA"/>
</dbReference>
<proteinExistence type="predicted"/>
<evidence type="ECO:0008006" key="3">
    <source>
        <dbReference type="Google" id="ProtNLM"/>
    </source>
</evidence>
<protein>
    <recommendedName>
        <fullName evidence="3">Lipoprotein</fullName>
    </recommendedName>
</protein>
<evidence type="ECO:0000313" key="2">
    <source>
        <dbReference type="Proteomes" id="UP001500582"/>
    </source>
</evidence>
<reference evidence="2" key="1">
    <citation type="journal article" date="2019" name="Int. J. Syst. Evol. Microbiol.">
        <title>The Global Catalogue of Microorganisms (GCM) 10K type strain sequencing project: providing services to taxonomists for standard genome sequencing and annotation.</title>
        <authorList>
            <consortium name="The Broad Institute Genomics Platform"/>
            <consortium name="The Broad Institute Genome Sequencing Center for Infectious Disease"/>
            <person name="Wu L."/>
            <person name="Ma J."/>
        </authorList>
    </citation>
    <scope>NUCLEOTIDE SEQUENCE [LARGE SCALE GENOMIC DNA]</scope>
    <source>
        <strain evidence="2">JCM 17705</strain>
    </source>
</reference>
<evidence type="ECO:0000313" key="1">
    <source>
        <dbReference type="EMBL" id="GAA4314387.1"/>
    </source>
</evidence>
<gene>
    <name evidence="1" type="ORF">GCM10023149_10530</name>
</gene>
<organism evidence="1 2">
    <name type="scientific">Mucilaginibacter gynuensis</name>
    <dbReference type="NCBI Taxonomy" id="1302236"/>
    <lineage>
        <taxon>Bacteria</taxon>
        <taxon>Pseudomonadati</taxon>
        <taxon>Bacteroidota</taxon>
        <taxon>Sphingobacteriia</taxon>
        <taxon>Sphingobacteriales</taxon>
        <taxon>Sphingobacteriaceae</taxon>
        <taxon>Mucilaginibacter</taxon>
    </lineage>
</organism>
<name>A0ABP8FZT7_9SPHI</name>
<dbReference type="Proteomes" id="UP001500582">
    <property type="component" value="Unassembled WGS sequence"/>
</dbReference>